<dbReference type="PRINTS" id="PR01001">
    <property type="entry name" value="FADG3PDH"/>
</dbReference>
<dbReference type="InterPro" id="IPR036188">
    <property type="entry name" value="FAD/NAD-bd_sf"/>
</dbReference>
<dbReference type="InterPro" id="IPR031656">
    <property type="entry name" value="DAO_C"/>
</dbReference>
<dbReference type="PROSITE" id="PS00978">
    <property type="entry name" value="FAD_G3PDH_2"/>
    <property type="match status" value="1"/>
</dbReference>
<dbReference type="PANTHER" id="PTHR11985:SF35">
    <property type="entry name" value="ANAEROBIC GLYCEROL-3-PHOSPHATE DEHYDROGENASE SUBUNIT A"/>
    <property type="match status" value="1"/>
</dbReference>
<dbReference type="InterPro" id="IPR006076">
    <property type="entry name" value="FAD-dep_OxRdtase"/>
</dbReference>
<dbReference type="EMBL" id="JACHIO010000003">
    <property type="protein sequence ID" value="MBB5062376.1"/>
    <property type="molecule type" value="Genomic_DNA"/>
</dbReference>
<comment type="similarity">
    <text evidence="2 7">Belongs to the FAD-dependent glycerol-3-phosphate dehydrogenase family.</text>
</comment>
<name>A0A7W7ZLZ5_9BACT</name>
<organism evidence="10 11">
    <name type="scientific">Granulicella mallensis</name>
    <dbReference type="NCBI Taxonomy" id="940614"/>
    <lineage>
        <taxon>Bacteria</taxon>
        <taxon>Pseudomonadati</taxon>
        <taxon>Acidobacteriota</taxon>
        <taxon>Terriglobia</taxon>
        <taxon>Terriglobales</taxon>
        <taxon>Acidobacteriaceae</taxon>
        <taxon>Granulicella</taxon>
    </lineage>
</organism>
<evidence type="ECO:0000256" key="2">
    <source>
        <dbReference type="ARBA" id="ARBA00007330"/>
    </source>
</evidence>
<dbReference type="InterPro" id="IPR038299">
    <property type="entry name" value="DAO_C_sf"/>
</dbReference>
<dbReference type="AlphaFoldDB" id="A0A7W7ZLZ5"/>
<dbReference type="PROSITE" id="PS00977">
    <property type="entry name" value="FAD_G3PDH_1"/>
    <property type="match status" value="1"/>
</dbReference>
<evidence type="ECO:0000256" key="5">
    <source>
        <dbReference type="ARBA" id="ARBA00022827"/>
    </source>
</evidence>
<dbReference type="Gene3D" id="3.50.50.60">
    <property type="entry name" value="FAD/NAD(P)-binding domain"/>
    <property type="match status" value="1"/>
</dbReference>
<evidence type="ECO:0000256" key="6">
    <source>
        <dbReference type="ARBA" id="ARBA00023002"/>
    </source>
</evidence>
<comment type="catalytic activity">
    <reaction evidence="7">
        <text>a quinone + sn-glycerol 3-phosphate = dihydroxyacetone phosphate + a quinol</text>
        <dbReference type="Rhea" id="RHEA:18977"/>
        <dbReference type="ChEBI" id="CHEBI:24646"/>
        <dbReference type="ChEBI" id="CHEBI:57597"/>
        <dbReference type="ChEBI" id="CHEBI:57642"/>
        <dbReference type="ChEBI" id="CHEBI:132124"/>
        <dbReference type="EC" id="1.1.5.3"/>
    </reaction>
</comment>
<comment type="caution">
    <text evidence="10">The sequence shown here is derived from an EMBL/GenBank/DDBJ whole genome shotgun (WGS) entry which is preliminary data.</text>
</comment>
<feature type="domain" description="FAD dependent oxidoreductase" evidence="8">
    <location>
        <begin position="18"/>
        <end position="375"/>
    </location>
</feature>
<protein>
    <recommendedName>
        <fullName evidence="7">Glycerol-3-phosphate dehydrogenase</fullName>
        <ecNumber evidence="7">1.1.5.3</ecNumber>
    </recommendedName>
</protein>
<evidence type="ECO:0000259" key="9">
    <source>
        <dbReference type="Pfam" id="PF16901"/>
    </source>
</evidence>
<reference evidence="10 11" key="1">
    <citation type="submission" date="2020-08" db="EMBL/GenBank/DDBJ databases">
        <title>Genomic Encyclopedia of Type Strains, Phase IV (KMG-V): Genome sequencing to study the core and pangenomes of soil and plant-associated prokaryotes.</title>
        <authorList>
            <person name="Whitman W."/>
        </authorList>
    </citation>
    <scope>NUCLEOTIDE SEQUENCE [LARGE SCALE GENOMIC DNA]</scope>
    <source>
        <strain evidence="10 11">X5P3</strain>
    </source>
</reference>
<keyword evidence="3 7" id="KW-0285">Flavoprotein</keyword>
<dbReference type="PANTHER" id="PTHR11985">
    <property type="entry name" value="GLYCEROL-3-PHOSPHATE DEHYDROGENASE"/>
    <property type="match status" value="1"/>
</dbReference>
<evidence type="ECO:0000256" key="1">
    <source>
        <dbReference type="ARBA" id="ARBA00001974"/>
    </source>
</evidence>
<evidence type="ECO:0000313" key="11">
    <source>
        <dbReference type="Proteomes" id="UP000584867"/>
    </source>
</evidence>
<dbReference type="Gene3D" id="1.10.8.870">
    <property type="entry name" value="Alpha-glycerophosphate oxidase, cap domain"/>
    <property type="match status" value="1"/>
</dbReference>
<keyword evidence="6 7" id="KW-0560">Oxidoreductase</keyword>
<dbReference type="GO" id="GO:0046168">
    <property type="term" value="P:glycerol-3-phosphate catabolic process"/>
    <property type="evidence" value="ECO:0007669"/>
    <property type="project" value="TreeGrafter"/>
</dbReference>
<evidence type="ECO:0000259" key="8">
    <source>
        <dbReference type="Pfam" id="PF01266"/>
    </source>
</evidence>
<proteinExistence type="inferred from homology"/>
<dbReference type="RefSeq" id="WP_184252869.1">
    <property type="nucleotide sequence ID" value="NZ_JACHIO010000003.1"/>
</dbReference>
<dbReference type="GO" id="GO:0004368">
    <property type="term" value="F:glycerol-3-phosphate dehydrogenase (quinone) activity"/>
    <property type="evidence" value="ECO:0007669"/>
    <property type="project" value="UniProtKB-EC"/>
</dbReference>
<gene>
    <name evidence="10" type="ORF">HDF15_000706</name>
</gene>
<dbReference type="InterPro" id="IPR000447">
    <property type="entry name" value="G3P_DH_FAD-dep"/>
</dbReference>
<feature type="domain" description="Alpha-glycerophosphate oxidase C-terminal" evidence="9">
    <location>
        <begin position="417"/>
        <end position="502"/>
    </location>
</feature>
<accession>A0A7W7ZLZ5</accession>
<dbReference type="Proteomes" id="UP000584867">
    <property type="component" value="Unassembled WGS sequence"/>
</dbReference>
<evidence type="ECO:0000313" key="10">
    <source>
        <dbReference type="EMBL" id="MBB5062376.1"/>
    </source>
</evidence>
<dbReference type="Pfam" id="PF16901">
    <property type="entry name" value="DAO_C"/>
    <property type="match status" value="1"/>
</dbReference>
<dbReference type="GO" id="GO:0006071">
    <property type="term" value="P:glycerol metabolic process"/>
    <property type="evidence" value="ECO:0007669"/>
    <property type="project" value="UniProtKB-KW"/>
</dbReference>
<evidence type="ECO:0000256" key="4">
    <source>
        <dbReference type="ARBA" id="ARBA00022798"/>
    </source>
</evidence>
<dbReference type="Pfam" id="PF01266">
    <property type="entry name" value="DAO"/>
    <property type="match status" value="1"/>
</dbReference>
<sequence>MKREEMIARVRERSEPWDVIVIGGGATGAGVAVDAATRGFSVLLLEREDFAKGTSSRSTKLVHGGVRYLEQGNVSLVMEALKERGILRQNAPHLVHDVQFVVPNYSWWEAPFYGIGLKIYDLLAGKYGFGKSELLSREETLERLPTLRQDGLRGGVIYHDGQFDDSRLLIHLIATAVDHGAVALNYAPVIELQKDADGFVDGVIAVDSETSERFTLQARVVVNATGIFTDEIRRMADKQADTMVAPSQGIHLVLDRSFLRGNTAVMVPHTSDGRVLFAIPWHEHTVVGTTDTPIEHASYEPLPFEQEIEFVLETASEYLSWPPKREDVLSIYVGIRPLVKAGGEAGKTSALSRDHTIHIDQSGLLTIVGGKWTTYRHMAEDTVNHAITLGKLADSPCVTHDLHIHGYAENIDPHEGLAVYGSDAEQILQVAKERPELAKQLHPDLPYIAAEVVWAARMEMARSVEDVLARRTRALFLNAHAAIAMAPDVASLLAAEFGKDKAWAETEVKNFNQLAEQYTLQKTEV</sequence>
<keyword evidence="5" id="KW-0274">FAD</keyword>
<comment type="cofactor">
    <cofactor evidence="1 7">
        <name>FAD</name>
        <dbReference type="ChEBI" id="CHEBI:57692"/>
    </cofactor>
</comment>
<dbReference type="Gene3D" id="3.30.9.10">
    <property type="entry name" value="D-Amino Acid Oxidase, subunit A, domain 2"/>
    <property type="match status" value="1"/>
</dbReference>
<dbReference type="GO" id="GO:0009331">
    <property type="term" value="C:glycerol-3-phosphate dehydrogenase (FAD) complex"/>
    <property type="evidence" value="ECO:0007669"/>
    <property type="project" value="UniProtKB-UniRule"/>
</dbReference>
<keyword evidence="4" id="KW-0319">Glycerol metabolism</keyword>
<evidence type="ECO:0000256" key="7">
    <source>
        <dbReference type="RuleBase" id="RU361217"/>
    </source>
</evidence>
<evidence type="ECO:0000256" key="3">
    <source>
        <dbReference type="ARBA" id="ARBA00022630"/>
    </source>
</evidence>
<dbReference type="SUPFAM" id="SSF51905">
    <property type="entry name" value="FAD/NAD(P)-binding domain"/>
    <property type="match status" value="1"/>
</dbReference>
<dbReference type="EC" id="1.1.5.3" evidence="7"/>